<keyword evidence="1" id="KW-0472">Membrane</keyword>
<dbReference type="Proteomes" id="UP001155280">
    <property type="component" value="Unassembled WGS sequence"/>
</dbReference>
<evidence type="ECO:0000256" key="1">
    <source>
        <dbReference type="SAM" id="Phobius"/>
    </source>
</evidence>
<dbReference type="EMBL" id="JANCNS010000003">
    <property type="protein sequence ID" value="MCP9200792.1"/>
    <property type="molecule type" value="Genomic_DNA"/>
</dbReference>
<feature type="transmembrane region" description="Helical" evidence="1">
    <location>
        <begin position="49"/>
        <end position="68"/>
    </location>
</feature>
<keyword evidence="3" id="KW-1185">Reference proteome</keyword>
<keyword evidence="1" id="KW-1133">Transmembrane helix</keyword>
<keyword evidence="1" id="KW-0812">Transmembrane</keyword>
<dbReference type="RefSeq" id="WP_241552463.1">
    <property type="nucleotide sequence ID" value="NZ_JANCNS010000003.1"/>
</dbReference>
<feature type="transmembrane region" description="Helical" evidence="1">
    <location>
        <begin position="6"/>
        <end position="28"/>
    </location>
</feature>
<reference evidence="2" key="1">
    <citation type="submission" date="2022-07" db="EMBL/GenBank/DDBJ databases">
        <title>Gramela sediminis sp. nov., isolated from deep-sea sediment of the Indian Ocean.</title>
        <authorList>
            <person name="Shi H."/>
        </authorList>
    </citation>
    <scope>NUCLEOTIDE SEQUENCE</scope>
    <source>
        <strain evidence="2">GC03-9</strain>
    </source>
</reference>
<proteinExistence type="predicted"/>
<dbReference type="AlphaFoldDB" id="A0A9X2KYQ1"/>
<comment type="caution">
    <text evidence="2">The sequence shown here is derived from an EMBL/GenBank/DDBJ whole genome shotgun (WGS) entry which is preliminary data.</text>
</comment>
<sequence length="243" mass="28512">MNFDIITYLFSFGFLYIYSRLAIHYLPAVYSYFLNIHSGIIISLERPRLLFHFTGLFFMHLMFAFHQSYTSPGFLIPLIVFLVFILGLYFCFISWGEPFKSSFLKKPISDSTRLSKNFNLSISDIHITQLYNEMVRFELIDQEATSLIDFKNVLVKDWDSHQSKIHLKMDGPSCREFYDHLKKTFPNNSMTLKNLITSAVILRQDGRNYNYNTLKNAPTRSPISKQHEALKMIFKIFYSLGNS</sequence>
<evidence type="ECO:0000313" key="2">
    <source>
        <dbReference type="EMBL" id="MCP9200792.1"/>
    </source>
</evidence>
<organism evidence="2 3">
    <name type="scientific">Christiangramia oceanisediminis</name>
    <dbReference type="NCBI Taxonomy" id="2920386"/>
    <lineage>
        <taxon>Bacteria</taxon>
        <taxon>Pseudomonadati</taxon>
        <taxon>Bacteroidota</taxon>
        <taxon>Flavobacteriia</taxon>
        <taxon>Flavobacteriales</taxon>
        <taxon>Flavobacteriaceae</taxon>
        <taxon>Christiangramia</taxon>
    </lineage>
</organism>
<gene>
    <name evidence="2" type="ORF">MKO06_12805</name>
</gene>
<feature type="transmembrane region" description="Helical" evidence="1">
    <location>
        <begin position="74"/>
        <end position="96"/>
    </location>
</feature>
<accession>A0A9X2KYQ1</accession>
<evidence type="ECO:0000313" key="3">
    <source>
        <dbReference type="Proteomes" id="UP001155280"/>
    </source>
</evidence>
<protein>
    <submittedName>
        <fullName evidence="2">Uncharacterized protein</fullName>
    </submittedName>
</protein>
<name>A0A9X2KYQ1_9FLAO</name>